<dbReference type="Gene3D" id="3.10.105.10">
    <property type="entry name" value="Dipeptide-binding Protein, Domain 3"/>
    <property type="match status" value="1"/>
</dbReference>
<reference evidence="6 7" key="1">
    <citation type="submission" date="2019-03" db="EMBL/GenBank/DDBJ databases">
        <title>Genomic Encyclopedia of Type Strains, Phase IV (KMG-IV): sequencing the most valuable type-strain genomes for metagenomic binning, comparative biology and taxonomic classification.</title>
        <authorList>
            <person name="Goeker M."/>
        </authorList>
    </citation>
    <scope>NUCLEOTIDE SEQUENCE [LARGE SCALE GENOMIC DNA]</scope>
    <source>
        <strain evidence="6 7">DSM 16998</strain>
    </source>
</reference>
<dbReference type="InParanoid" id="A0A4R6QQY0"/>
<evidence type="ECO:0000259" key="5">
    <source>
        <dbReference type="Pfam" id="PF00496"/>
    </source>
</evidence>
<name>A0A4R6QQY0_9BURK</name>
<organism evidence="6 7">
    <name type="scientific">Roseateles toxinivorans</name>
    <dbReference type="NCBI Taxonomy" id="270368"/>
    <lineage>
        <taxon>Bacteria</taxon>
        <taxon>Pseudomonadati</taxon>
        <taxon>Pseudomonadota</taxon>
        <taxon>Betaproteobacteria</taxon>
        <taxon>Burkholderiales</taxon>
        <taxon>Sphaerotilaceae</taxon>
        <taxon>Roseateles</taxon>
    </lineage>
</organism>
<evidence type="ECO:0000313" key="7">
    <source>
        <dbReference type="Proteomes" id="UP000295361"/>
    </source>
</evidence>
<dbReference type="PIRSF" id="PIRSF002741">
    <property type="entry name" value="MppA"/>
    <property type="match status" value="1"/>
</dbReference>
<dbReference type="PANTHER" id="PTHR30290:SF10">
    <property type="entry name" value="PERIPLASMIC OLIGOPEPTIDE-BINDING PROTEIN-RELATED"/>
    <property type="match status" value="1"/>
</dbReference>
<keyword evidence="3" id="KW-0813">Transport</keyword>
<dbReference type="PANTHER" id="PTHR30290">
    <property type="entry name" value="PERIPLASMIC BINDING COMPONENT OF ABC TRANSPORTER"/>
    <property type="match status" value="1"/>
</dbReference>
<evidence type="ECO:0000256" key="2">
    <source>
        <dbReference type="ARBA" id="ARBA00005695"/>
    </source>
</evidence>
<dbReference type="SUPFAM" id="SSF53850">
    <property type="entry name" value="Periplasmic binding protein-like II"/>
    <property type="match status" value="1"/>
</dbReference>
<dbReference type="InterPro" id="IPR030678">
    <property type="entry name" value="Peptide/Ni-bd"/>
</dbReference>
<evidence type="ECO:0000256" key="1">
    <source>
        <dbReference type="ARBA" id="ARBA00004196"/>
    </source>
</evidence>
<comment type="subcellular location">
    <subcellularLocation>
        <location evidence="1">Cell envelope</location>
    </subcellularLocation>
</comment>
<evidence type="ECO:0000256" key="4">
    <source>
        <dbReference type="ARBA" id="ARBA00022729"/>
    </source>
</evidence>
<dbReference type="Gene3D" id="3.90.76.10">
    <property type="entry name" value="Dipeptide-binding Protein, Domain 1"/>
    <property type="match status" value="1"/>
</dbReference>
<dbReference type="InterPro" id="IPR039424">
    <property type="entry name" value="SBP_5"/>
</dbReference>
<dbReference type="RefSeq" id="WP_133700383.1">
    <property type="nucleotide sequence ID" value="NZ_SNXS01000002.1"/>
</dbReference>
<evidence type="ECO:0000313" key="6">
    <source>
        <dbReference type="EMBL" id="TDP72962.1"/>
    </source>
</evidence>
<evidence type="ECO:0000256" key="3">
    <source>
        <dbReference type="ARBA" id="ARBA00022448"/>
    </source>
</evidence>
<dbReference type="Pfam" id="PF00496">
    <property type="entry name" value="SBP_bac_5"/>
    <property type="match status" value="1"/>
</dbReference>
<keyword evidence="7" id="KW-1185">Reference proteome</keyword>
<proteinExistence type="inferred from homology"/>
<dbReference type="GO" id="GO:0030288">
    <property type="term" value="C:outer membrane-bounded periplasmic space"/>
    <property type="evidence" value="ECO:0007669"/>
    <property type="project" value="UniProtKB-ARBA"/>
</dbReference>
<comment type="similarity">
    <text evidence="2">Belongs to the bacterial solute-binding protein 5 family.</text>
</comment>
<keyword evidence="4" id="KW-0732">Signal</keyword>
<dbReference type="InterPro" id="IPR000914">
    <property type="entry name" value="SBP_5_dom"/>
</dbReference>
<gene>
    <name evidence="6" type="ORF">DES47_102708</name>
</gene>
<dbReference type="GO" id="GO:1904680">
    <property type="term" value="F:peptide transmembrane transporter activity"/>
    <property type="evidence" value="ECO:0007669"/>
    <property type="project" value="TreeGrafter"/>
</dbReference>
<dbReference type="OrthoDB" id="9801912at2"/>
<comment type="caution">
    <text evidence="6">The sequence shown here is derived from an EMBL/GenBank/DDBJ whole genome shotgun (WGS) entry which is preliminary data.</text>
</comment>
<protein>
    <submittedName>
        <fullName evidence="6">ABC-type transport system substrate-binding protein</fullName>
    </submittedName>
</protein>
<dbReference type="Proteomes" id="UP000295361">
    <property type="component" value="Unassembled WGS sequence"/>
</dbReference>
<dbReference type="AlphaFoldDB" id="A0A4R6QQY0"/>
<dbReference type="EMBL" id="SNXS01000002">
    <property type="protein sequence ID" value="TDP72962.1"/>
    <property type="molecule type" value="Genomic_DNA"/>
</dbReference>
<dbReference type="GO" id="GO:0015833">
    <property type="term" value="P:peptide transport"/>
    <property type="evidence" value="ECO:0007669"/>
    <property type="project" value="TreeGrafter"/>
</dbReference>
<feature type="domain" description="Solute-binding protein family 5" evidence="5">
    <location>
        <begin position="77"/>
        <end position="515"/>
    </location>
</feature>
<accession>A0A4R6QQY0</accession>
<sequence length="605" mass="67964">MRRTSLLKLAAGVAFGFILGLTPCARAAELKVLRYAFPIAETGFDPAQISDLYSATVVSNIFESPLTYDYLSRPIRLKPQTLQAMPEVSADFRTFTLRVKPGIYFSDDAAFKGQKRELVAADYAYSLKRHYDPRWKSPRYAALQGEKISGMDELRQRATKSNQPFEYDTPVAGLQVLDRYTLRIQLDRPSPRFEHNLAHSGISGAVAREVVEAYADTIMAHPVGTGPFYLAKWRRSSQMVLERNPNFREVYYDEQPAAGDAEAQAIALKLKGKRLPLLDRVEISIIGESQPLWLAFQAGDFDLVAVPYDYANLAAPGGKLAPNLAKRGMRLHKALRADLVFTIFNMEDPVVGGYSPEKVALRRAISLAYDTDEEIRRLRKQLAVPAQGLAPPETFGYAADFKSEMSEYSPAKAKALLDMYGYVDKDGDGWRDLPDGSPLVLQQYTQPDSSSRQFSEQWKKHMDAVGLRIHFNISQWPEQLKQARAGQLMMWNLGNTSTRPDAEESLVMAYGPAKGEDNLVRFALPDYDRLIERMRALPDGSERAALIKEANRLLVAYMPIKAHVHRIGLSLTQPWLTGLKPHPFMNGFWRFIDVQAPAGRDKPQG</sequence>
<dbReference type="Gene3D" id="3.40.190.10">
    <property type="entry name" value="Periplasmic binding protein-like II"/>
    <property type="match status" value="1"/>
</dbReference>
<dbReference type="GO" id="GO:0043190">
    <property type="term" value="C:ATP-binding cassette (ABC) transporter complex"/>
    <property type="evidence" value="ECO:0007669"/>
    <property type="project" value="InterPro"/>
</dbReference>